<evidence type="ECO:0000313" key="3">
    <source>
        <dbReference type="Proteomes" id="UP000002207"/>
    </source>
</evidence>
<evidence type="ECO:0000256" key="1">
    <source>
        <dbReference type="SAM" id="MobiDB-lite"/>
    </source>
</evidence>
<protein>
    <recommendedName>
        <fullName evidence="4">Thioredoxin domain-containing protein</fullName>
    </recommendedName>
</protein>
<dbReference type="InParanoid" id="C1F1T8"/>
<feature type="region of interest" description="Disordered" evidence="1">
    <location>
        <begin position="450"/>
        <end position="471"/>
    </location>
</feature>
<reference evidence="2 3" key="1">
    <citation type="journal article" date="2009" name="Appl. Environ. Microbiol.">
        <title>Three genomes from the phylum Acidobacteria provide insight into the lifestyles of these microorganisms in soils.</title>
        <authorList>
            <person name="Ward N.L."/>
            <person name="Challacombe J.F."/>
            <person name="Janssen P.H."/>
            <person name="Henrissat B."/>
            <person name="Coutinho P.M."/>
            <person name="Wu M."/>
            <person name="Xie G."/>
            <person name="Haft D.H."/>
            <person name="Sait M."/>
            <person name="Badger J."/>
            <person name="Barabote R.D."/>
            <person name="Bradley B."/>
            <person name="Brettin T.S."/>
            <person name="Brinkac L.M."/>
            <person name="Bruce D."/>
            <person name="Creasy T."/>
            <person name="Daugherty S.C."/>
            <person name="Davidsen T.M."/>
            <person name="DeBoy R.T."/>
            <person name="Detter J.C."/>
            <person name="Dodson R.J."/>
            <person name="Durkin A.S."/>
            <person name="Ganapathy A."/>
            <person name="Gwinn-Giglio M."/>
            <person name="Han C.S."/>
            <person name="Khouri H."/>
            <person name="Kiss H."/>
            <person name="Kothari S.P."/>
            <person name="Madupu R."/>
            <person name="Nelson K.E."/>
            <person name="Nelson W.C."/>
            <person name="Paulsen I."/>
            <person name="Penn K."/>
            <person name="Ren Q."/>
            <person name="Rosovitz M.J."/>
            <person name="Selengut J.D."/>
            <person name="Shrivastava S."/>
            <person name="Sullivan S.A."/>
            <person name="Tapia R."/>
            <person name="Thompson L.S."/>
            <person name="Watkins K.L."/>
            <person name="Yang Q."/>
            <person name="Yu C."/>
            <person name="Zafar N."/>
            <person name="Zhou L."/>
            <person name="Kuske C.R."/>
        </authorList>
    </citation>
    <scope>NUCLEOTIDE SEQUENCE [LARGE SCALE GENOMIC DNA]</scope>
    <source>
        <strain evidence="3">ATCC 51196 / DSM 11244 / BCRC 80197 / JCM 7670 / NBRC 15755 / NCIMB 13165 / 161</strain>
    </source>
</reference>
<proteinExistence type="predicted"/>
<keyword evidence="3" id="KW-1185">Reference proteome</keyword>
<evidence type="ECO:0000313" key="2">
    <source>
        <dbReference type="EMBL" id="ACO34152.1"/>
    </source>
</evidence>
<accession>C1F1T8</accession>
<gene>
    <name evidence="2" type="ordered locus">ACP_2483</name>
</gene>
<dbReference type="EMBL" id="CP001472">
    <property type="protein sequence ID" value="ACO34152.1"/>
    <property type="molecule type" value="Genomic_DNA"/>
</dbReference>
<evidence type="ECO:0008006" key="4">
    <source>
        <dbReference type="Google" id="ProtNLM"/>
    </source>
</evidence>
<dbReference type="KEGG" id="aca:ACP_2483"/>
<name>C1F1T8_ACIC5</name>
<sequence length="471" mass="50751">MPVSAVFLRSAFWPSAILAAMRRCLLLLVLCSLPFAAQTTTASKPSVASQAAMPELSPADALKYALAPYHDARHQPNDLTAQDQWALGISITRAMKLCNQITAKGLPTTAPDLLALGRLCNFGIQYAPARDALVAYLGLPHPPDREAAYLLLGRVFLGLHQSAAAESEAESLMDDYPYSAATNALIDLIISHSEGRNPVSMASFTVHRLAEEQLPFLLKTLNSGAIPASTAKSSPEHAPVDPETAFYDALRCAYQFRIEQQPKKESALLDTLTQIAANSRYAHSPELPALQADLAAYRTLGQPAALSFLHGKAILSGHPLSLTTLSLSNATTILIPVTLWAPTSPVAVQMMAKSFHGLPVTIAAVTSFAANTGTSDKPSDAILKAFEEMQAQFPPHLPLLILPDQELQALSIADYPTAILIGRDGTVHFNHPLFTNGDMRLLIEAYKQQTPVPEPVRHSESAAHSHHAHIR</sequence>
<dbReference type="AlphaFoldDB" id="C1F1T8"/>
<organism evidence="2 3">
    <name type="scientific">Acidobacterium capsulatum (strain ATCC 51196 / DSM 11244 / BCRC 80197 / JCM 7670 / NBRC 15755 / NCIMB 13165 / 161)</name>
    <dbReference type="NCBI Taxonomy" id="240015"/>
    <lineage>
        <taxon>Bacteria</taxon>
        <taxon>Pseudomonadati</taxon>
        <taxon>Acidobacteriota</taxon>
        <taxon>Terriglobia</taxon>
        <taxon>Terriglobales</taxon>
        <taxon>Acidobacteriaceae</taxon>
        <taxon>Acidobacterium</taxon>
    </lineage>
</organism>
<dbReference type="Proteomes" id="UP000002207">
    <property type="component" value="Chromosome"/>
</dbReference>
<dbReference type="HOGENOM" id="CLU_579560_0_0_0"/>